<dbReference type="SUPFAM" id="SSF50037">
    <property type="entry name" value="C-terminal domain of transcriptional repressors"/>
    <property type="match status" value="1"/>
</dbReference>
<keyword evidence="4" id="KW-1185">Reference proteome</keyword>
<evidence type="ECO:0000313" key="4">
    <source>
        <dbReference type="Proteomes" id="UP000029014"/>
    </source>
</evidence>
<organism evidence="3 4">
    <name type="scientific">Bifidobacterium minimum</name>
    <dbReference type="NCBI Taxonomy" id="1693"/>
    <lineage>
        <taxon>Bacteria</taxon>
        <taxon>Bacillati</taxon>
        <taxon>Actinomycetota</taxon>
        <taxon>Actinomycetes</taxon>
        <taxon>Bifidobacteriales</taxon>
        <taxon>Bifidobacteriaceae</taxon>
        <taxon>Bifidobacterium</taxon>
    </lineage>
</organism>
<keyword evidence="1" id="KW-0408">Iron</keyword>
<protein>
    <submittedName>
        <fullName evidence="3">FeoA family protein</fullName>
    </submittedName>
</protein>
<feature type="domain" description="Ferrous iron transporter FeoA-like" evidence="2">
    <location>
        <begin position="4"/>
        <end position="75"/>
    </location>
</feature>
<accession>A0A087BNS2</accession>
<dbReference type="EMBL" id="JGZD01000009">
    <property type="protein sequence ID" value="KFI72672.1"/>
    <property type="molecule type" value="Genomic_DNA"/>
</dbReference>
<evidence type="ECO:0000313" key="3">
    <source>
        <dbReference type="EMBL" id="KFI72672.1"/>
    </source>
</evidence>
<dbReference type="GO" id="GO:0046914">
    <property type="term" value="F:transition metal ion binding"/>
    <property type="evidence" value="ECO:0007669"/>
    <property type="project" value="InterPro"/>
</dbReference>
<dbReference type="Proteomes" id="UP000029014">
    <property type="component" value="Unassembled WGS sequence"/>
</dbReference>
<dbReference type="AlphaFoldDB" id="A0A087BNS2"/>
<reference evidence="3 4" key="1">
    <citation type="submission" date="2014-03" db="EMBL/GenBank/DDBJ databases">
        <title>Genomics of Bifidobacteria.</title>
        <authorList>
            <person name="Ventura M."/>
            <person name="Milani C."/>
            <person name="Lugli G.A."/>
        </authorList>
    </citation>
    <scope>NUCLEOTIDE SEQUENCE [LARGE SCALE GENOMIC DNA]</scope>
    <source>
        <strain evidence="3 4">LMG 11592</strain>
    </source>
</reference>
<dbReference type="STRING" id="1693.BMIN_0571"/>
<evidence type="ECO:0000256" key="1">
    <source>
        <dbReference type="ARBA" id="ARBA00023004"/>
    </source>
</evidence>
<proteinExistence type="predicted"/>
<dbReference type="SMART" id="SM00899">
    <property type="entry name" value="FeoA"/>
    <property type="match status" value="1"/>
</dbReference>
<evidence type="ECO:0000259" key="2">
    <source>
        <dbReference type="SMART" id="SM00899"/>
    </source>
</evidence>
<sequence>MTTMSVSSCPLHEDHVIDSVRLDDGHRFRLSELGLRPGQHVRVIQRCAFGGRVLARGSERIALDSATARTIIVRGAARI</sequence>
<dbReference type="Gene3D" id="2.30.30.90">
    <property type="match status" value="1"/>
</dbReference>
<gene>
    <name evidence="3" type="ORF">BMIN_0571</name>
</gene>
<dbReference type="InterPro" id="IPR038157">
    <property type="entry name" value="FeoA_core_dom"/>
</dbReference>
<dbReference type="Pfam" id="PF04023">
    <property type="entry name" value="FeoA"/>
    <property type="match status" value="1"/>
</dbReference>
<name>A0A087BNS2_9BIFI</name>
<dbReference type="InterPro" id="IPR008988">
    <property type="entry name" value="Transcriptional_repressor_C"/>
</dbReference>
<dbReference type="eggNOG" id="COG1918">
    <property type="taxonomic scope" value="Bacteria"/>
</dbReference>
<comment type="caution">
    <text evidence="3">The sequence shown here is derived from an EMBL/GenBank/DDBJ whole genome shotgun (WGS) entry which is preliminary data.</text>
</comment>
<dbReference type="InterPro" id="IPR007167">
    <property type="entry name" value="Fe-transptr_FeoA-like"/>
</dbReference>